<reference evidence="3" key="1">
    <citation type="submission" date="2023-06" db="EMBL/GenBank/DDBJ databases">
        <title>Conoideocrella luteorostrata (Hypocreales: Clavicipitaceae), a potential biocontrol fungus for elongate hemlock scale in United States Christmas tree production areas.</title>
        <authorList>
            <person name="Barrett H."/>
            <person name="Lovett B."/>
            <person name="Macias A.M."/>
            <person name="Stajich J.E."/>
            <person name="Kasson M.T."/>
        </authorList>
    </citation>
    <scope>NUCLEOTIDE SEQUENCE</scope>
    <source>
        <strain evidence="3">ARSEF 14590</strain>
    </source>
</reference>
<sequence length="187" mass="19706">MFCGIDNNPLDKRLCPDRFSAIAAKTTTVYVTVPGSSPTGSLASILSRTDTTTVGATSLITSTTLSQSPDAPSESQTLQTSQSLDSSNDNKSHEGTSRKIGLGVGLGIGIPLIMGLTCVAAFCFWKKKHRQTTDQTLVTAELPTQLSHSPGLDCGHPQEVNKTSPHRQAELMGDTSQGQSTAPSELM</sequence>
<feature type="compositionally biased region" description="Low complexity" evidence="1">
    <location>
        <begin position="75"/>
        <end position="87"/>
    </location>
</feature>
<organism evidence="3 4">
    <name type="scientific">Conoideocrella luteorostrata</name>
    <dbReference type="NCBI Taxonomy" id="1105319"/>
    <lineage>
        <taxon>Eukaryota</taxon>
        <taxon>Fungi</taxon>
        <taxon>Dikarya</taxon>
        <taxon>Ascomycota</taxon>
        <taxon>Pezizomycotina</taxon>
        <taxon>Sordariomycetes</taxon>
        <taxon>Hypocreomycetidae</taxon>
        <taxon>Hypocreales</taxon>
        <taxon>Clavicipitaceae</taxon>
        <taxon>Conoideocrella</taxon>
    </lineage>
</organism>
<feature type="transmembrane region" description="Helical" evidence="2">
    <location>
        <begin position="100"/>
        <end position="125"/>
    </location>
</feature>
<comment type="caution">
    <text evidence="3">The sequence shown here is derived from an EMBL/GenBank/DDBJ whole genome shotgun (WGS) entry which is preliminary data.</text>
</comment>
<evidence type="ECO:0000313" key="3">
    <source>
        <dbReference type="EMBL" id="KAK2591150.1"/>
    </source>
</evidence>
<feature type="compositionally biased region" description="Basic and acidic residues" evidence="1">
    <location>
        <begin position="88"/>
        <end position="97"/>
    </location>
</feature>
<evidence type="ECO:0000256" key="1">
    <source>
        <dbReference type="SAM" id="MobiDB-lite"/>
    </source>
</evidence>
<keyword evidence="4" id="KW-1185">Reference proteome</keyword>
<dbReference type="EMBL" id="JASWJB010000360">
    <property type="protein sequence ID" value="KAK2591150.1"/>
    <property type="molecule type" value="Genomic_DNA"/>
</dbReference>
<keyword evidence="2" id="KW-0812">Transmembrane</keyword>
<keyword evidence="2" id="KW-1133">Transmembrane helix</keyword>
<dbReference type="AlphaFoldDB" id="A0AAJ0FW54"/>
<evidence type="ECO:0008006" key="5">
    <source>
        <dbReference type="Google" id="ProtNLM"/>
    </source>
</evidence>
<evidence type="ECO:0000256" key="2">
    <source>
        <dbReference type="SAM" id="Phobius"/>
    </source>
</evidence>
<dbReference type="Proteomes" id="UP001251528">
    <property type="component" value="Unassembled WGS sequence"/>
</dbReference>
<accession>A0AAJ0FW54</accession>
<gene>
    <name evidence="3" type="ORF">QQS21_011164</name>
</gene>
<feature type="region of interest" description="Disordered" evidence="1">
    <location>
        <begin position="62"/>
        <end position="100"/>
    </location>
</feature>
<name>A0AAJ0FW54_9HYPO</name>
<proteinExistence type="predicted"/>
<feature type="compositionally biased region" description="Polar residues" evidence="1">
    <location>
        <begin position="174"/>
        <end position="187"/>
    </location>
</feature>
<evidence type="ECO:0000313" key="4">
    <source>
        <dbReference type="Proteomes" id="UP001251528"/>
    </source>
</evidence>
<protein>
    <recommendedName>
        <fullName evidence="5">Mid2 domain-containing protein</fullName>
    </recommendedName>
</protein>
<keyword evidence="2" id="KW-0472">Membrane</keyword>
<feature type="region of interest" description="Disordered" evidence="1">
    <location>
        <begin position="144"/>
        <end position="187"/>
    </location>
</feature>